<reference evidence="2" key="1">
    <citation type="submission" date="2016-04" db="EMBL/GenBank/DDBJ databases">
        <authorList>
            <person name="Tabuchi Yagui T.R."/>
        </authorList>
    </citation>
    <scope>NUCLEOTIDE SEQUENCE [LARGE SCALE GENOMIC DNA]</scope>
    <source>
        <strain evidence="2">NIES-26</strain>
    </source>
</reference>
<name>A0A367QJC2_9NOSO</name>
<evidence type="ECO:0000313" key="3">
    <source>
        <dbReference type="Proteomes" id="UP000252107"/>
    </source>
</evidence>
<dbReference type="Proteomes" id="UP000252107">
    <property type="component" value="Unassembled WGS sequence"/>
</dbReference>
<dbReference type="AlphaFoldDB" id="A0A367QJC2"/>
<feature type="region of interest" description="Disordered" evidence="1">
    <location>
        <begin position="1"/>
        <end position="39"/>
    </location>
</feature>
<organism evidence="2 3">
    <name type="scientific">Nostoc minutum NIES-26</name>
    <dbReference type="NCBI Taxonomy" id="1844469"/>
    <lineage>
        <taxon>Bacteria</taxon>
        <taxon>Bacillati</taxon>
        <taxon>Cyanobacteriota</taxon>
        <taxon>Cyanophyceae</taxon>
        <taxon>Nostocales</taxon>
        <taxon>Nostocaceae</taxon>
        <taxon>Nostoc</taxon>
    </lineage>
</organism>
<evidence type="ECO:0000256" key="1">
    <source>
        <dbReference type="SAM" id="MobiDB-lite"/>
    </source>
</evidence>
<keyword evidence="3" id="KW-1185">Reference proteome</keyword>
<dbReference type="EMBL" id="LXQD01000319">
    <property type="protein sequence ID" value="RCJ24307.1"/>
    <property type="molecule type" value="Genomic_DNA"/>
</dbReference>
<feature type="compositionally biased region" description="Polar residues" evidence="1">
    <location>
        <begin position="1"/>
        <end position="18"/>
    </location>
</feature>
<accession>A0A367QJC2</accession>
<comment type="caution">
    <text evidence="2">The sequence shown here is derived from an EMBL/GenBank/DDBJ whole genome shotgun (WGS) entry which is preliminary data.</text>
</comment>
<evidence type="ECO:0000313" key="2">
    <source>
        <dbReference type="EMBL" id="RCJ24307.1"/>
    </source>
</evidence>
<proteinExistence type="predicted"/>
<protein>
    <submittedName>
        <fullName evidence="2">Uncharacterized protein</fullName>
    </submittedName>
</protein>
<feature type="compositionally biased region" description="Polar residues" evidence="1">
    <location>
        <begin position="26"/>
        <end position="35"/>
    </location>
</feature>
<sequence length="101" mass="11009">MPTETDNNSIAKSQQTNVKPKRRQRQLSAPPSSTGDGRKVVNVNVSVAPNTQSVLSMPLYSVFATSPLADELFMKVSKSVCISLTSKQSYNTNINGYLCQL</sequence>
<gene>
    <name evidence="2" type="ORF">A6770_28480</name>
</gene>